<dbReference type="RefSeq" id="WP_319844476.1">
    <property type="nucleotide sequence ID" value="NZ_JAXAFJ010000005.1"/>
</dbReference>
<reference evidence="2 3" key="1">
    <citation type="submission" date="2023-11" db="EMBL/GenBank/DDBJ databases">
        <authorList>
            <person name="Bao R."/>
        </authorList>
    </citation>
    <scope>NUCLEOTIDE SEQUENCE [LARGE SCALE GENOMIC DNA]</scope>
    <source>
        <strain evidence="2 3">PJ23</strain>
    </source>
</reference>
<proteinExistence type="predicted"/>
<evidence type="ECO:0000313" key="2">
    <source>
        <dbReference type="EMBL" id="MDX6806345.1"/>
    </source>
</evidence>
<sequence>MSALRPIAAVSAATIEPGVIGGAKPIFEWVEPASLLVDETYQRNLSEKSIRLIRRIVAGWDWNRFKPPVAVITDNGLELIDGQHTSIAAATHPDVHQIPVMIVEAADRADRAAAFLGHNRDRLNVTAPQMHVAAVTAGENHAVAVDRICRAIGIEVLRTQPKTFRPRQTIAVSAITALVKARSEEIAVRVLVVLANALVAPIRGDQVKAVDLLLTDEQFAPEIAEDKLTEVIRGMGVEAADQEAKTFAATHKVPVWRALASVWFRDRNKRWPKGNVEPPKGEAITALPSPSPTRPTTRPVTIPDDIKKDMREELPAAGWRSGVHIRRCSKCDSRFHGHPTATTCADCAYEGAEV</sequence>
<dbReference type="EMBL" id="JAXAFJ010000005">
    <property type="protein sequence ID" value="MDX6806345.1"/>
    <property type="molecule type" value="Genomic_DNA"/>
</dbReference>
<gene>
    <name evidence="2" type="ORF">SCD90_09725</name>
</gene>
<feature type="region of interest" description="Disordered" evidence="1">
    <location>
        <begin position="273"/>
        <end position="300"/>
    </location>
</feature>
<accession>A0ABU4RNC8</accession>
<comment type="caution">
    <text evidence="2">The sequence shown here is derived from an EMBL/GenBank/DDBJ whole genome shotgun (WGS) entry which is preliminary data.</text>
</comment>
<evidence type="ECO:0000256" key="1">
    <source>
        <dbReference type="SAM" id="MobiDB-lite"/>
    </source>
</evidence>
<dbReference type="Proteomes" id="UP001274321">
    <property type="component" value="Unassembled WGS sequence"/>
</dbReference>
<evidence type="ECO:0000313" key="3">
    <source>
        <dbReference type="Proteomes" id="UP001274321"/>
    </source>
</evidence>
<organism evidence="2 3">
    <name type="scientific">Terrihabitans rhizophilus</name>
    <dbReference type="NCBI Taxonomy" id="3092662"/>
    <lineage>
        <taxon>Bacteria</taxon>
        <taxon>Pseudomonadati</taxon>
        <taxon>Pseudomonadota</taxon>
        <taxon>Alphaproteobacteria</taxon>
        <taxon>Hyphomicrobiales</taxon>
        <taxon>Terrihabitans</taxon>
    </lineage>
</organism>
<keyword evidence="3" id="KW-1185">Reference proteome</keyword>
<protein>
    <submittedName>
        <fullName evidence="2">DUF6551 family protein</fullName>
    </submittedName>
</protein>
<name>A0ABU4RNC8_9HYPH</name>